<dbReference type="RefSeq" id="WP_210884975.1">
    <property type="nucleotide sequence ID" value="NZ_JAGPYQ010000001.1"/>
</dbReference>
<feature type="transmembrane region" description="Helical" evidence="1">
    <location>
        <begin position="20"/>
        <end position="41"/>
    </location>
</feature>
<proteinExistence type="predicted"/>
<name>A0A940XXH6_9ACTN</name>
<dbReference type="Proteomes" id="UP000677413">
    <property type="component" value="Unassembled WGS sequence"/>
</dbReference>
<evidence type="ECO:0000313" key="3">
    <source>
        <dbReference type="Proteomes" id="UP000677413"/>
    </source>
</evidence>
<keyword evidence="3" id="KW-1185">Reference proteome</keyword>
<organism evidence="2 3">
    <name type="scientific">Streptomyces liliiviolaceus</name>
    <dbReference type="NCBI Taxonomy" id="2823109"/>
    <lineage>
        <taxon>Bacteria</taxon>
        <taxon>Bacillati</taxon>
        <taxon>Actinomycetota</taxon>
        <taxon>Actinomycetes</taxon>
        <taxon>Kitasatosporales</taxon>
        <taxon>Streptomycetaceae</taxon>
        <taxon>Streptomyces</taxon>
    </lineage>
</organism>
<dbReference type="AlphaFoldDB" id="A0A940XXH6"/>
<dbReference type="EMBL" id="JAGPYQ010000001">
    <property type="protein sequence ID" value="MBQ0850713.1"/>
    <property type="molecule type" value="Genomic_DNA"/>
</dbReference>
<reference evidence="2 3" key="1">
    <citation type="submission" date="2021-04" db="EMBL/GenBank/DDBJ databases">
        <authorList>
            <person name="Tang X."/>
            <person name="Zhou X."/>
            <person name="Chen X."/>
            <person name="Cernava T."/>
            <person name="Zhang C."/>
        </authorList>
    </citation>
    <scope>NUCLEOTIDE SEQUENCE [LARGE SCALE GENOMIC DNA]</scope>
    <source>
        <strain evidence="2 3">BH-SS-21</strain>
    </source>
</reference>
<keyword evidence="1" id="KW-0812">Transmembrane</keyword>
<sequence>MSDERRATGRSRTPWPRRRVRFGLAVLGFGGAAVFSHFWLGESWSDVLWLAIALIVVWTAAQEVVQARGRRHGRRQER</sequence>
<evidence type="ECO:0000256" key="1">
    <source>
        <dbReference type="SAM" id="Phobius"/>
    </source>
</evidence>
<keyword evidence="1" id="KW-1133">Transmembrane helix</keyword>
<comment type="caution">
    <text evidence="2">The sequence shown here is derived from an EMBL/GenBank/DDBJ whole genome shotgun (WGS) entry which is preliminary data.</text>
</comment>
<gene>
    <name evidence="2" type="ORF">J8N05_21360</name>
</gene>
<feature type="transmembrane region" description="Helical" evidence="1">
    <location>
        <begin position="47"/>
        <end position="65"/>
    </location>
</feature>
<keyword evidence="1" id="KW-0472">Membrane</keyword>
<evidence type="ECO:0000313" key="2">
    <source>
        <dbReference type="EMBL" id="MBQ0850713.1"/>
    </source>
</evidence>
<protein>
    <submittedName>
        <fullName evidence="2">Uncharacterized protein</fullName>
    </submittedName>
</protein>
<accession>A0A940XXH6</accession>